<organism evidence="2 3">
    <name type="scientific">Rathayibacter caricis DSM 15933</name>
    <dbReference type="NCBI Taxonomy" id="1328867"/>
    <lineage>
        <taxon>Bacteria</taxon>
        <taxon>Bacillati</taxon>
        <taxon>Actinomycetota</taxon>
        <taxon>Actinomycetes</taxon>
        <taxon>Micrococcales</taxon>
        <taxon>Microbacteriaceae</taxon>
        <taxon>Rathayibacter</taxon>
    </lineage>
</organism>
<name>A0A2T4USU3_9MICO</name>
<keyword evidence="1" id="KW-0472">Membrane</keyword>
<keyword evidence="1" id="KW-1133">Transmembrane helix</keyword>
<evidence type="ECO:0000256" key="1">
    <source>
        <dbReference type="SAM" id="Phobius"/>
    </source>
</evidence>
<feature type="transmembrane region" description="Helical" evidence="1">
    <location>
        <begin position="91"/>
        <end position="112"/>
    </location>
</feature>
<proteinExistence type="predicted"/>
<dbReference type="AlphaFoldDB" id="A0A2T4USU3"/>
<evidence type="ECO:0000313" key="2">
    <source>
        <dbReference type="EMBL" id="PTL72590.1"/>
    </source>
</evidence>
<accession>A0A2T4USU3</accession>
<evidence type="ECO:0008006" key="4">
    <source>
        <dbReference type="Google" id="ProtNLM"/>
    </source>
</evidence>
<keyword evidence="1" id="KW-0812">Transmembrane</keyword>
<comment type="caution">
    <text evidence="2">The sequence shown here is derived from an EMBL/GenBank/DDBJ whole genome shotgun (WGS) entry which is preliminary data.</text>
</comment>
<gene>
    <name evidence="2" type="ORF">C1I63_06850</name>
</gene>
<sequence>MTGTEHPGGRREELIAAALAGELSAEEAVEFDRLRSEDPTVDRELAAFGVVVDRLGALGGWEEGEGSAALRSRVLRIEEEEAPARPRRGRLALAVGAVAASVAVGALGATLLQGAGERPVAGPPGTLGAVETIAFEESTAVDVQGSVIAHTWGTETVLRASGFAVGESYDLVLVTESGERLPSGSFLGSAVEIDCEMNAAVPRESVAAVEIVAAGGDVVASAELPVVES</sequence>
<dbReference type="RefSeq" id="WP_107574270.1">
    <property type="nucleotide sequence ID" value="NZ_PZPL01000001.1"/>
</dbReference>
<reference evidence="2 3" key="1">
    <citation type="submission" date="2018-03" db="EMBL/GenBank/DDBJ databases">
        <title>Bacteriophage NCPPB3778 and a type I-E CRISPR drive the evolution of the US Biological Select Agent, Rathayibacter toxicus.</title>
        <authorList>
            <person name="Davis E.W.II."/>
            <person name="Tabima J.F."/>
            <person name="Weisberg A.J."/>
            <person name="Dantas Lopes L."/>
            <person name="Wiseman M.S."/>
            <person name="Wiseman M.S."/>
            <person name="Pupko T."/>
            <person name="Belcher M.S."/>
            <person name="Sechler A.J."/>
            <person name="Tancos M.A."/>
            <person name="Schroeder B.K."/>
            <person name="Murray T.D."/>
            <person name="Luster D.G."/>
            <person name="Schneider W.L."/>
            <person name="Rogers E."/>
            <person name="Andreote F.D."/>
            <person name="Grunwald N.J."/>
            <person name="Putnam M.L."/>
            <person name="Chang J.H."/>
        </authorList>
    </citation>
    <scope>NUCLEOTIDE SEQUENCE [LARGE SCALE GENOMIC DNA]</scope>
    <source>
        <strain evidence="2 3">DSM 15933</strain>
    </source>
</reference>
<keyword evidence="3" id="KW-1185">Reference proteome</keyword>
<dbReference type="EMBL" id="PZPL01000001">
    <property type="protein sequence ID" value="PTL72590.1"/>
    <property type="molecule type" value="Genomic_DNA"/>
</dbReference>
<protein>
    <recommendedName>
        <fullName evidence="4">Anti-sigma factor</fullName>
    </recommendedName>
</protein>
<dbReference type="Proteomes" id="UP000241085">
    <property type="component" value="Unassembled WGS sequence"/>
</dbReference>
<evidence type="ECO:0000313" key="3">
    <source>
        <dbReference type="Proteomes" id="UP000241085"/>
    </source>
</evidence>